<reference evidence="2 3" key="1">
    <citation type="submission" date="2018-03" db="EMBL/GenBank/DDBJ databases">
        <title>Whole genome sequencing of Histamine producing bacteria.</title>
        <authorList>
            <person name="Butler K."/>
        </authorList>
    </citation>
    <scope>NUCLEOTIDE SEQUENCE [LARGE SCALE GENOMIC DNA]</scope>
    <source>
        <strain evidence="2 3">JCM 13586</strain>
    </source>
</reference>
<feature type="domain" description="SnoaL-like" evidence="1">
    <location>
        <begin position="21"/>
        <end position="122"/>
    </location>
</feature>
<evidence type="ECO:0000313" key="3">
    <source>
        <dbReference type="Proteomes" id="UP000241222"/>
    </source>
</evidence>
<organism evidence="2 3">
    <name type="scientific">Photobacterium lutimaris</name>
    <dbReference type="NCBI Taxonomy" id="388278"/>
    <lineage>
        <taxon>Bacteria</taxon>
        <taxon>Pseudomonadati</taxon>
        <taxon>Pseudomonadota</taxon>
        <taxon>Gammaproteobacteria</taxon>
        <taxon>Vibrionales</taxon>
        <taxon>Vibrionaceae</taxon>
        <taxon>Photobacterium</taxon>
    </lineage>
</organism>
<keyword evidence="3" id="KW-1185">Reference proteome</keyword>
<protein>
    <submittedName>
        <fullName evidence="2">Transcriptional regulator</fullName>
    </submittedName>
</protein>
<evidence type="ECO:0000259" key="1">
    <source>
        <dbReference type="Pfam" id="PF12680"/>
    </source>
</evidence>
<name>A0A2T3J406_9GAMM</name>
<dbReference type="Gene3D" id="3.10.450.50">
    <property type="match status" value="1"/>
</dbReference>
<gene>
    <name evidence="2" type="ORF">C9I99_03185</name>
</gene>
<dbReference type="OrthoDB" id="1115105at2"/>
<sequence length="150" mass="17590">MLNSGVTMDEHTVELTDKFVAIYQNLDKQDLSVLQDIYHYDIVFEDPAHRIEGWSQLSHYFTRLFDAVEYCRFDISDHICQGDTAYVQWIMTFKHSKLQSGNERLVHGCSRLKFADGKVIRHRDYFDMGEMIYEGIPVLGSIVRHLKARL</sequence>
<dbReference type="Proteomes" id="UP000241222">
    <property type="component" value="Unassembled WGS sequence"/>
</dbReference>
<dbReference type="Pfam" id="PF12680">
    <property type="entry name" value="SnoaL_2"/>
    <property type="match status" value="1"/>
</dbReference>
<proteinExistence type="predicted"/>
<dbReference type="SUPFAM" id="SSF54427">
    <property type="entry name" value="NTF2-like"/>
    <property type="match status" value="1"/>
</dbReference>
<comment type="caution">
    <text evidence="2">The sequence shown here is derived from an EMBL/GenBank/DDBJ whole genome shotgun (WGS) entry which is preliminary data.</text>
</comment>
<accession>A0A2T3J406</accession>
<dbReference type="InterPro" id="IPR037401">
    <property type="entry name" value="SnoaL-like"/>
</dbReference>
<dbReference type="AlphaFoldDB" id="A0A2T3J406"/>
<evidence type="ECO:0000313" key="2">
    <source>
        <dbReference type="EMBL" id="PSU36031.1"/>
    </source>
</evidence>
<dbReference type="EMBL" id="PYMH01000001">
    <property type="protein sequence ID" value="PSU36031.1"/>
    <property type="molecule type" value="Genomic_DNA"/>
</dbReference>
<dbReference type="InterPro" id="IPR032710">
    <property type="entry name" value="NTF2-like_dom_sf"/>
</dbReference>